<comment type="caution">
    <text evidence="2">The sequence shown here is derived from an EMBL/GenBank/DDBJ whole genome shotgun (WGS) entry which is preliminary data.</text>
</comment>
<feature type="transmembrane region" description="Helical" evidence="1">
    <location>
        <begin position="161"/>
        <end position="182"/>
    </location>
</feature>
<evidence type="ECO:0000313" key="3">
    <source>
        <dbReference type="Proteomes" id="UP000609651"/>
    </source>
</evidence>
<reference evidence="2 3" key="1">
    <citation type="journal article" date="2020" name="Syst. Appl. Microbiol.">
        <title>Alienimonas chondri sp. nov., a novel planctomycete isolated from the biofilm of the red alga Chondrus crispus.</title>
        <authorList>
            <person name="Vitorino I."/>
            <person name="Albuquerque L."/>
            <person name="Wiegand S."/>
            <person name="Kallscheuer N."/>
            <person name="da Costa M.S."/>
            <person name="Lobo-da-Cunha A."/>
            <person name="Jogler C."/>
            <person name="Lage O.M."/>
        </authorList>
    </citation>
    <scope>NUCLEOTIDE SEQUENCE [LARGE SCALE GENOMIC DNA]</scope>
    <source>
        <strain evidence="2 3">LzC2</strain>
    </source>
</reference>
<feature type="transmembrane region" description="Helical" evidence="1">
    <location>
        <begin position="194"/>
        <end position="211"/>
    </location>
</feature>
<accession>A0ABX1VEC2</accession>
<keyword evidence="1" id="KW-1133">Transmembrane helix</keyword>
<keyword evidence="3" id="KW-1185">Reference proteome</keyword>
<gene>
    <name evidence="2" type="ORF">LzC2_17100</name>
</gene>
<dbReference type="EMBL" id="WTPX01000044">
    <property type="protein sequence ID" value="NNJ25637.1"/>
    <property type="molecule type" value="Genomic_DNA"/>
</dbReference>
<keyword evidence="1" id="KW-0472">Membrane</keyword>
<keyword evidence="1" id="KW-0812">Transmembrane</keyword>
<evidence type="ECO:0000256" key="1">
    <source>
        <dbReference type="SAM" id="Phobius"/>
    </source>
</evidence>
<protein>
    <recommendedName>
        <fullName evidence="4">Phosphatase PAP2 family protein</fullName>
    </recommendedName>
</protein>
<name>A0ABX1VEC2_9PLAN</name>
<feature type="transmembrane region" description="Helical" evidence="1">
    <location>
        <begin position="64"/>
        <end position="97"/>
    </location>
</feature>
<dbReference type="Proteomes" id="UP000609651">
    <property type="component" value="Unassembled WGS sequence"/>
</dbReference>
<evidence type="ECO:0008006" key="4">
    <source>
        <dbReference type="Google" id="ProtNLM"/>
    </source>
</evidence>
<organism evidence="2 3">
    <name type="scientific">Alienimonas chondri</name>
    <dbReference type="NCBI Taxonomy" id="2681879"/>
    <lineage>
        <taxon>Bacteria</taxon>
        <taxon>Pseudomonadati</taxon>
        <taxon>Planctomycetota</taxon>
        <taxon>Planctomycetia</taxon>
        <taxon>Planctomycetales</taxon>
        <taxon>Planctomycetaceae</taxon>
        <taxon>Alienimonas</taxon>
    </lineage>
</organism>
<dbReference type="RefSeq" id="WP_171185855.1">
    <property type="nucleotide sequence ID" value="NZ_WTPX01000044.1"/>
</dbReference>
<feature type="transmembrane region" description="Helical" evidence="1">
    <location>
        <begin position="130"/>
        <end position="149"/>
    </location>
</feature>
<proteinExistence type="predicted"/>
<sequence>MTPARRLLLAGLACWAVALPLGVASWVAQGPLPGDVGVTKALQSAFGAEPEWAEFLTGTAKPPLVWFTLIVGAALAWAKAGWRGAIAVPIAFLIVYLTDKGLRASIYVPKPIAEYVPIAKFSESSGLPSTFGLVFGAAFGAAALLPRVVRSRWGVPPRGLSLAATVIAGALLVAGACCRTVLGGHWFSQMAASLTFAFGVTLLIGWVVWAWRPPVPVPATPATPEAEQPAAS</sequence>
<evidence type="ECO:0000313" key="2">
    <source>
        <dbReference type="EMBL" id="NNJ25637.1"/>
    </source>
</evidence>